<dbReference type="AlphaFoldDB" id="A0A7M7K718"/>
<dbReference type="SUPFAM" id="SSF53335">
    <property type="entry name" value="S-adenosyl-L-methionine-dependent methyltransferases"/>
    <property type="match status" value="1"/>
</dbReference>
<dbReference type="EnsemblMetazoa" id="XM_022805794">
    <property type="protein sequence ID" value="XP_022661529"/>
    <property type="gene ID" value="LOC111250472"/>
</dbReference>
<dbReference type="Pfam" id="PF05219">
    <property type="entry name" value="DREV"/>
    <property type="match status" value="1"/>
</dbReference>
<evidence type="ECO:0000313" key="2">
    <source>
        <dbReference type="EnsemblMetazoa" id="XP_022661529"/>
    </source>
</evidence>
<dbReference type="GeneID" id="111250472"/>
<dbReference type="KEGG" id="vde:111250472"/>
<dbReference type="RefSeq" id="XP_022661529.1">
    <property type="nucleotide sequence ID" value="XM_022805794.1"/>
</dbReference>
<dbReference type="OMA" id="PYMHYVE"/>
<dbReference type="PANTHER" id="PTHR12890:SF0">
    <property type="entry name" value="PROTEIN-L-HISTIDINE N-PROS-METHYLTRANSFERASE"/>
    <property type="match status" value="1"/>
</dbReference>
<proteinExistence type="predicted"/>
<dbReference type="InParanoid" id="A0A7M7K718"/>
<dbReference type="InterPro" id="IPR007884">
    <property type="entry name" value="METL9"/>
</dbReference>
<evidence type="ECO:0008006" key="4">
    <source>
        <dbReference type="Google" id="ProtNLM"/>
    </source>
</evidence>
<dbReference type="InterPro" id="IPR029063">
    <property type="entry name" value="SAM-dependent_MTases_sf"/>
</dbReference>
<dbReference type="EnsemblMetazoa" id="XM_022805793">
    <property type="protein sequence ID" value="XP_022661528"/>
    <property type="gene ID" value="LOC111250472"/>
</dbReference>
<dbReference type="Gene3D" id="3.40.50.150">
    <property type="entry name" value="Vaccinia Virus protein VP39"/>
    <property type="match status" value="1"/>
</dbReference>
<reference evidence="2" key="1">
    <citation type="submission" date="2021-01" db="UniProtKB">
        <authorList>
            <consortium name="EnsemblMetazoa"/>
        </authorList>
    </citation>
    <scope>IDENTIFICATION</scope>
</reference>
<evidence type="ECO:0000313" key="3">
    <source>
        <dbReference type="Proteomes" id="UP000594260"/>
    </source>
</evidence>
<evidence type="ECO:0000256" key="1">
    <source>
        <dbReference type="SAM" id="Phobius"/>
    </source>
</evidence>
<dbReference type="GO" id="GO:0106370">
    <property type="term" value="F:protein-L-histidine N-pros-methyltransferase activity"/>
    <property type="evidence" value="ECO:0007669"/>
    <property type="project" value="InterPro"/>
</dbReference>
<accession>A0A7M7K718</accession>
<dbReference type="RefSeq" id="XP_022661528.1">
    <property type="nucleotide sequence ID" value="XM_022805793.1"/>
</dbReference>
<sequence length="342" mass="39117">MYYCSYADAIFGDRSAPSRSFAIALTLLAAVFASTILMGTEERRIKPYIHSPIARAVYERLVKEQEFANIDRSQWYHIDLDAIRSENVRSKFIQLSCDEDTQEFIEQSTEKSSWLGTQLWHAMMRVFLGWATSKTSLNGWLNRGSMFVLSEKQFLKLTGWSSDHLAESVLDLGAGDGNVTARFSRFFKETYVTEVSLVMRKILARRGYSVKEVDAWSSPSDNMKYSMIAALNLLDRCDEPITILKNIPHKLAKDGIILLALVLPVSQYVENNPPHYTASQPIEVRGRTMEDQIDSLVECVLVPLGYILKSWSRLPYLCEGDLHQPYYWLHDVILVLQHETTL</sequence>
<name>A0A7M7K718_VARDE</name>
<protein>
    <recommendedName>
        <fullName evidence="4">Methyltransferase-like protein 9</fullName>
    </recommendedName>
</protein>
<keyword evidence="1" id="KW-0812">Transmembrane</keyword>
<organism evidence="2 3">
    <name type="scientific">Varroa destructor</name>
    <name type="common">Honeybee mite</name>
    <dbReference type="NCBI Taxonomy" id="109461"/>
    <lineage>
        <taxon>Eukaryota</taxon>
        <taxon>Metazoa</taxon>
        <taxon>Ecdysozoa</taxon>
        <taxon>Arthropoda</taxon>
        <taxon>Chelicerata</taxon>
        <taxon>Arachnida</taxon>
        <taxon>Acari</taxon>
        <taxon>Parasitiformes</taxon>
        <taxon>Mesostigmata</taxon>
        <taxon>Gamasina</taxon>
        <taxon>Dermanyssoidea</taxon>
        <taxon>Varroidae</taxon>
        <taxon>Varroa</taxon>
    </lineage>
</organism>
<keyword evidence="1" id="KW-0472">Membrane</keyword>
<dbReference type="FunCoup" id="A0A7M7K718">
    <property type="interactions" value="250"/>
</dbReference>
<keyword evidence="1" id="KW-1133">Transmembrane helix</keyword>
<feature type="transmembrane region" description="Helical" evidence="1">
    <location>
        <begin position="20"/>
        <end position="39"/>
    </location>
</feature>
<keyword evidence="3" id="KW-1185">Reference proteome</keyword>
<dbReference type="Proteomes" id="UP000594260">
    <property type="component" value="Unplaced"/>
</dbReference>
<dbReference type="OrthoDB" id="199041at2759"/>
<dbReference type="PANTHER" id="PTHR12890">
    <property type="entry name" value="DREV PROTEIN"/>
    <property type="match status" value="1"/>
</dbReference>